<accession>A0A8J3JR17</accession>
<name>A0A8J3JR17_9ACTN</name>
<organism evidence="1 2">
    <name type="scientific">Catellatospora bangladeshensis</name>
    <dbReference type="NCBI Taxonomy" id="310355"/>
    <lineage>
        <taxon>Bacteria</taxon>
        <taxon>Bacillati</taxon>
        <taxon>Actinomycetota</taxon>
        <taxon>Actinomycetes</taxon>
        <taxon>Micromonosporales</taxon>
        <taxon>Micromonosporaceae</taxon>
        <taxon>Catellatospora</taxon>
    </lineage>
</organism>
<proteinExistence type="predicted"/>
<dbReference type="EMBL" id="BONF01000029">
    <property type="protein sequence ID" value="GIF83535.1"/>
    <property type="molecule type" value="Genomic_DNA"/>
</dbReference>
<dbReference type="Proteomes" id="UP000601223">
    <property type="component" value="Unassembled WGS sequence"/>
</dbReference>
<gene>
    <name evidence="1" type="ORF">Cba03nite_48840</name>
</gene>
<evidence type="ECO:0000313" key="1">
    <source>
        <dbReference type="EMBL" id="GIF83535.1"/>
    </source>
</evidence>
<sequence length="76" mass="8115">MVTVTANEVRVLARSRAVDPVLALVDDEIVVIPAAELAGNGRVLCTQQTLVRELGAEVSDIEAELFAGRLTNLLND</sequence>
<keyword evidence="2" id="KW-1185">Reference proteome</keyword>
<dbReference type="AlphaFoldDB" id="A0A8J3JR17"/>
<protein>
    <submittedName>
        <fullName evidence="1">Uncharacterized protein</fullName>
    </submittedName>
</protein>
<evidence type="ECO:0000313" key="2">
    <source>
        <dbReference type="Proteomes" id="UP000601223"/>
    </source>
</evidence>
<comment type="caution">
    <text evidence="1">The sequence shown here is derived from an EMBL/GenBank/DDBJ whole genome shotgun (WGS) entry which is preliminary data.</text>
</comment>
<reference evidence="1 2" key="1">
    <citation type="submission" date="2021-01" db="EMBL/GenBank/DDBJ databases">
        <title>Whole genome shotgun sequence of Catellatospora bangladeshensis NBRC 107357.</title>
        <authorList>
            <person name="Komaki H."/>
            <person name="Tamura T."/>
        </authorList>
    </citation>
    <scope>NUCLEOTIDE SEQUENCE [LARGE SCALE GENOMIC DNA]</scope>
    <source>
        <strain evidence="1 2">NBRC 107357</strain>
    </source>
</reference>